<dbReference type="PANTHER" id="PTHR42881">
    <property type="entry name" value="PROLYL ENDOPEPTIDASE"/>
    <property type="match status" value="1"/>
</dbReference>
<evidence type="ECO:0000313" key="9">
    <source>
        <dbReference type="Proteomes" id="UP000887560"/>
    </source>
</evidence>
<dbReference type="SUPFAM" id="SSF47459">
    <property type="entry name" value="HLH, helix-loop-helix DNA-binding domain"/>
    <property type="match status" value="1"/>
</dbReference>
<evidence type="ECO:0000256" key="4">
    <source>
        <dbReference type="ARBA" id="ARBA00022670"/>
    </source>
</evidence>
<dbReference type="Pfam" id="PF00326">
    <property type="entry name" value="Peptidase_S9"/>
    <property type="match status" value="1"/>
</dbReference>
<dbReference type="GO" id="GO:0046983">
    <property type="term" value="F:protein dimerization activity"/>
    <property type="evidence" value="ECO:0007669"/>
    <property type="project" value="InterPro"/>
</dbReference>
<proteinExistence type="inferred from homology"/>
<dbReference type="PANTHER" id="PTHR42881:SF2">
    <property type="entry name" value="PROLYL ENDOPEPTIDASE"/>
    <property type="match status" value="1"/>
</dbReference>
<feature type="domain" description="BHLH" evidence="8">
    <location>
        <begin position="8"/>
        <end position="60"/>
    </location>
</feature>
<dbReference type="InterPro" id="IPR029058">
    <property type="entry name" value="AB_hydrolase_fold"/>
</dbReference>
<protein>
    <recommendedName>
        <fullName evidence="3 7">Prolyl endopeptidase</fullName>
        <ecNumber evidence="7">3.4.21.-</ecNumber>
    </recommendedName>
</protein>
<evidence type="ECO:0000256" key="3">
    <source>
        <dbReference type="ARBA" id="ARBA00016310"/>
    </source>
</evidence>
<dbReference type="GO" id="GO:0070012">
    <property type="term" value="F:oligopeptidase activity"/>
    <property type="evidence" value="ECO:0007669"/>
    <property type="project" value="TreeGrafter"/>
</dbReference>
<dbReference type="InterPro" id="IPR051167">
    <property type="entry name" value="Prolyl_oligopep/macrocyclase"/>
</dbReference>
<dbReference type="Pfam" id="PF02897">
    <property type="entry name" value="Peptidase_S9_N"/>
    <property type="match status" value="1"/>
</dbReference>
<dbReference type="Gene3D" id="2.130.10.120">
    <property type="entry name" value="Prolyl oligopeptidase, N-terminal domain"/>
    <property type="match status" value="1"/>
</dbReference>
<keyword evidence="5 7" id="KW-0378">Hydrolase</keyword>
<dbReference type="Proteomes" id="UP000887560">
    <property type="component" value="Unplaced"/>
</dbReference>
<dbReference type="EC" id="3.4.21.-" evidence="7"/>
<dbReference type="InterPro" id="IPR001375">
    <property type="entry name" value="Peptidase_S9_cat"/>
</dbReference>
<dbReference type="InterPro" id="IPR023302">
    <property type="entry name" value="Pept_S9A_N"/>
</dbReference>
<dbReference type="Pfam" id="PF00010">
    <property type="entry name" value="HLH"/>
    <property type="match status" value="1"/>
</dbReference>
<dbReference type="GO" id="GO:0005829">
    <property type="term" value="C:cytosol"/>
    <property type="evidence" value="ECO:0007669"/>
    <property type="project" value="TreeGrafter"/>
</dbReference>
<keyword evidence="6 7" id="KW-0720">Serine protease</keyword>
<dbReference type="GO" id="GO:0006508">
    <property type="term" value="P:proteolysis"/>
    <property type="evidence" value="ECO:0007669"/>
    <property type="project" value="UniProtKB-KW"/>
</dbReference>
<reference evidence="10" key="1">
    <citation type="submission" date="2022-11" db="UniProtKB">
        <authorList>
            <consortium name="WormBaseParasite"/>
        </authorList>
    </citation>
    <scope>IDENTIFICATION</scope>
</reference>
<evidence type="ECO:0000313" key="10">
    <source>
        <dbReference type="WBParaSite" id="scf7180000421715.g7668"/>
    </source>
</evidence>
<sequence length="383" mass="44566">MKPQINNQKQRNSKLNKNSDSIALKQTFQKLRQLVPCYPLERRVSKLEVLRAAIRYISILEYSLGQRSNFWRNKNSFKNFGEYVLPSTINSLQKEKLKEQKDGFTKNLNLKRIFDFSKAYCESFNVDIHPDEYPQPKRNESVIENICGVKVSDPYRWMENPNLEETKQFIYALNNQSRPFLEKSSIYRQKTLNDTKQLFLDPNKLSSDGTLAISQTAFSRDGLVMAYTISEKGNVNGQDLPDKIPKVKQGSLSWMPNNKGIFYSKYIQTKKHSTNESTITRKDEYHTLFYHPLGSKQDILIADFRELDDPNLNIVGSVSRDGRFLFVYVYDRVLPSYSSHRNIFVKHFHGIVAIANIRGGGEYGEHWHECGARENKQNVFDDF</sequence>
<dbReference type="AlphaFoldDB" id="A0A915NUF3"/>
<dbReference type="InterPro" id="IPR011598">
    <property type="entry name" value="bHLH_dom"/>
</dbReference>
<dbReference type="GO" id="GO:0004252">
    <property type="term" value="F:serine-type endopeptidase activity"/>
    <property type="evidence" value="ECO:0007669"/>
    <property type="project" value="UniProtKB-UniRule"/>
</dbReference>
<keyword evidence="9" id="KW-1185">Reference proteome</keyword>
<evidence type="ECO:0000256" key="2">
    <source>
        <dbReference type="ARBA" id="ARBA00005228"/>
    </source>
</evidence>
<evidence type="ECO:0000256" key="7">
    <source>
        <dbReference type="RuleBase" id="RU368024"/>
    </source>
</evidence>
<dbReference type="InterPro" id="IPR036638">
    <property type="entry name" value="HLH_DNA-bd_sf"/>
</dbReference>
<name>A0A915NUF3_9BILA</name>
<dbReference type="Gene3D" id="4.10.280.10">
    <property type="entry name" value="Helix-loop-helix DNA-binding domain"/>
    <property type="match status" value="1"/>
</dbReference>
<evidence type="ECO:0000256" key="6">
    <source>
        <dbReference type="ARBA" id="ARBA00022825"/>
    </source>
</evidence>
<comment type="catalytic activity">
    <reaction evidence="1">
        <text>Hydrolysis of Pro-|-Xaa &gt;&gt; Ala-|-Xaa in oligopeptides.</text>
        <dbReference type="EC" id="3.4.21.26"/>
    </reaction>
</comment>
<comment type="similarity">
    <text evidence="2 7">Belongs to the peptidase S9A family.</text>
</comment>
<dbReference type="WBParaSite" id="scf7180000421715.g7668">
    <property type="protein sequence ID" value="scf7180000421715.g7668"/>
    <property type="gene ID" value="scf7180000421715.g7668"/>
</dbReference>
<dbReference type="PROSITE" id="PS50888">
    <property type="entry name" value="BHLH"/>
    <property type="match status" value="1"/>
</dbReference>
<evidence type="ECO:0000259" key="8">
    <source>
        <dbReference type="PROSITE" id="PS50888"/>
    </source>
</evidence>
<evidence type="ECO:0000256" key="5">
    <source>
        <dbReference type="ARBA" id="ARBA00022801"/>
    </source>
</evidence>
<organism evidence="9 10">
    <name type="scientific">Meloidogyne floridensis</name>
    <dbReference type="NCBI Taxonomy" id="298350"/>
    <lineage>
        <taxon>Eukaryota</taxon>
        <taxon>Metazoa</taxon>
        <taxon>Ecdysozoa</taxon>
        <taxon>Nematoda</taxon>
        <taxon>Chromadorea</taxon>
        <taxon>Rhabditida</taxon>
        <taxon>Tylenchina</taxon>
        <taxon>Tylenchomorpha</taxon>
        <taxon>Tylenchoidea</taxon>
        <taxon>Meloidogynidae</taxon>
        <taxon>Meloidogyninae</taxon>
        <taxon>Meloidogyne</taxon>
    </lineage>
</organism>
<dbReference type="PRINTS" id="PR00862">
    <property type="entry name" value="PROLIGOPTASE"/>
</dbReference>
<keyword evidence="4 7" id="KW-0645">Protease</keyword>
<accession>A0A915NUF3</accession>
<evidence type="ECO:0000256" key="1">
    <source>
        <dbReference type="ARBA" id="ARBA00001070"/>
    </source>
</evidence>
<dbReference type="InterPro" id="IPR002470">
    <property type="entry name" value="Peptidase_S9A"/>
</dbReference>
<dbReference type="SUPFAM" id="SSF50993">
    <property type="entry name" value="Peptidase/esterase 'gauge' domain"/>
    <property type="match status" value="1"/>
</dbReference>
<dbReference type="Gene3D" id="3.40.50.1820">
    <property type="entry name" value="alpha/beta hydrolase"/>
    <property type="match status" value="2"/>
</dbReference>